<keyword evidence="3" id="KW-1185">Reference proteome</keyword>
<proteinExistence type="predicted"/>
<reference evidence="2" key="1">
    <citation type="submission" date="2023-03" db="EMBL/GenBank/DDBJ databases">
        <title>Massive genome expansion in bonnet fungi (Mycena s.s.) driven by repeated elements and novel gene families across ecological guilds.</title>
        <authorList>
            <consortium name="Lawrence Berkeley National Laboratory"/>
            <person name="Harder C.B."/>
            <person name="Miyauchi S."/>
            <person name="Viragh M."/>
            <person name="Kuo A."/>
            <person name="Thoen E."/>
            <person name="Andreopoulos B."/>
            <person name="Lu D."/>
            <person name="Skrede I."/>
            <person name="Drula E."/>
            <person name="Henrissat B."/>
            <person name="Morin E."/>
            <person name="Kohler A."/>
            <person name="Barry K."/>
            <person name="LaButti K."/>
            <person name="Morin E."/>
            <person name="Salamov A."/>
            <person name="Lipzen A."/>
            <person name="Mereny Z."/>
            <person name="Hegedus B."/>
            <person name="Baldrian P."/>
            <person name="Stursova M."/>
            <person name="Weitz H."/>
            <person name="Taylor A."/>
            <person name="Grigoriev I.V."/>
            <person name="Nagy L.G."/>
            <person name="Martin F."/>
            <person name="Kauserud H."/>
        </authorList>
    </citation>
    <scope>NUCLEOTIDE SEQUENCE</scope>
    <source>
        <strain evidence="2">CBHHK188m</strain>
    </source>
</reference>
<dbReference type="Proteomes" id="UP001215280">
    <property type="component" value="Unassembled WGS sequence"/>
</dbReference>
<dbReference type="EMBL" id="JARJLG010000242">
    <property type="protein sequence ID" value="KAJ7723942.1"/>
    <property type="molecule type" value="Genomic_DNA"/>
</dbReference>
<dbReference type="AlphaFoldDB" id="A0AAD7HM67"/>
<feature type="compositionally biased region" description="Basic and acidic residues" evidence="1">
    <location>
        <begin position="7"/>
        <end position="24"/>
    </location>
</feature>
<name>A0AAD7HM67_9AGAR</name>
<evidence type="ECO:0000313" key="3">
    <source>
        <dbReference type="Proteomes" id="UP001215280"/>
    </source>
</evidence>
<sequence>MAMVFEQSKESAPADEKRDPTETKEEVVVASVASSAVAKSLAAASDKFKGLFDDNEEDSKPDLSLLAGAISMQVDTTFMEDLEQYRTRYNPDAPCEVFELDLQDPLLYEVYEKLPPLKKLFVLPSFVPEHEQQYYDGDMKGGRVRFSIWPKSIKNITAVTIWSAVTFTRSGVFINPSQISPALIWIRPTRTSGTSQRINIGSKVAICVSAGMCSESKLTRIVRTFGPQPREHKYMALTLHNQDYERWESWMCLCFGHDVLYTPMTNLAIQLGTILTKPEEVAKTEQVMSQYVHPDMLSPIRGGSSSPAKPSTEYKIKYALLPTDTIPIFDATKKNVDFNTDLPKLAEMLPRWKDEIPVGAFVVTGYTVTTYKPTTGQHRGLEHIGCNILWAVVCGIPKVFA</sequence>
<feature type="region of interest" description="Disordered" evidence="1">
    <location>
        <begin position="1"/>
        <end position="24"/>
    </location>
</feature>
<comment type="caution">
    <text evidence="2">The sequence shown here is derived from an EMBL/GenBank/DDBJ whole genome shotgun (WGS) entry which is preliminary data.</text>
</comment>
<evidence type="ECO:0000256" key="1">
    <source>
        <dbReference type="SAM" id="MobiDB-lite"/>
    </source>
</evidence>
<protein>
    <submittedName>
        <fullName evidence="2">Uncharacterized protein</fullName>
    </submittedName>
</protein>
<gene>
    <name evidence="2" type="ORF">DFH07DRAFT_971365</name>
</gene>
<evidence type="ECO:0000313" key="2">
    <source>
        <dbReference type="EMBL" id="KAJ7723942.1"/>
    </source>
</evidence>
<accession>A0AAD7HM67</accession>
<organism evidence="2 3">
    <name type="scientific">Mycena maculata</name>
    <dbReference type="NCBI Taxonomy" id="230809"/>
    <lineage>
        <taxon>Eukaryota</taxon>
        <taxon>Fungi</taxon>
        <taxon>Dikarya</taxon>
        <taxon>Basidiomycota</taxon>
        <taxon>Agaricomycotina</taxon>
        <taxon>Agaricomycetes</taxon>
        <taxon>Agaricomycetidae</taxon>
        <taxon>Agaricales</taxon>
        <taxon>Marasmiineae</taxon>
        <taxon>Mycenaceae</taxon>
        <taxon>Mycena</taxon>
    </lineage>
</organism>